<dbReference type="InParanoid" id="A0A0C3DK24"/>
<sequence length="68" mass="7366">MVVVAPGDLHDIAHSHIVALISGHAIFIGLITANTIIEVHPEPIRIDPLNGAPSTNIWAMMDDYQITQ</sequence>
<dbReference type="AlphaFoldDB" id="A0A0C3DK24"/>
<gene>
    <name evidence="2" type="ORF">SCLCIDRAFT_29415</name>
</gene>
<evidence type="ECO:0000313" key="2">
    <source>
        <dbReference type="EMBL" id="KIM56659.1"/>
    </source>
</evidence>
<reference evidence="2 3" key="1">
    <citation type="submission" date="2014-04" db="EMBL/GenBank/DDBJ databases">
        <authorList>
            <consortium name="DOE Joint Genome Institute"/>
            <person name="Kuo A."/>
            <person name="Kohler A."/>
            <person name="Nagy L.G."/>
            <person name="Floudas D."/>
            <person name="Copeland A."/>
            <person name="Barry K.W."/>
            <person name="Cichocki N."/>
            <person name="Veneault-Fourrey C."/>
            <person name="LaButti K."/>
            <person name="Lindquist E.A."/>
            <person name="Lipzen A."/>
            <person name="Lundell T."/>
            <person name="Morin E."/>
            <person name="Murat C."/>
            <person name="Sun H."/>
            <person name="Tunlid A."/>
            <person name="Henrissat B."/>
            <person name="Grigoriev I.V."/>
            <person name="Hibbett D.S."/>
            <person name="Martin F."/>
            <person name="Nordberg H.P."/>
            <person name="Cantor M.N."/>
            <person name="Hua S.X."/>
        </authorList>
    </citation>
    <scope>NUCLEOTIDE SEQUENCE [LARGE SCALE GENOMIC DNA]</scope>
    <source>
        <strain evidence="2 3">Foug A</strain>
    </source>
</reference>
<evidence type="ECO:0000313" key="3">
    <source>
        <dbReference type="Proteomes" id="UP000053989"/>
    </source>
</evidence>
<reference evidence="3" key="2">
    <citation type="submission" date="2015-01" db="EMBL/GenBank/DDBJ databases">
        <title>Evolutionary Origins and Diversification of the Mycorrhizal Mutualists.</title>
        <authorList>
            <consortium name="DOE Joint Genome Institute"/>
            <consortium name="Mycorrhizal Genomics Consortium"/>
            <person name="Kohler A."/>
            <person name="Kuo A."/>
            <person name="Nagy L.G."/>
            <person name="Floudas D."/>
            <person name="Copeland A."/>
            <person name="Barry K.W."/>
            <person name="Cichocki N."/>
            <person name="Veneault-Fourrey C."/>
            <person name="LaButti K."/>
            <person name="Lindquist E.A."/>
            <person name="Lipzen A."/>
            <person name="Lundell T."/>
            <person name="Morin E."/>
            <person name="Murat C."/>
            <person name="Riley R."/>
            <person name="Ohm R."/>
            <person name="Sun H."/>
            <person name="Tunlid A."/>
            <person name="Henrissat B."/>
            <person name="Grigoriev I.V."/>
            <person name="Hibbett D.S."/>
            <person name="Martin F."/>
        </authorList>
    </citation>
    <scope>NUCLEOTIDE SEQUENCE [LARGE SCALE GENOMIC DNA]</scope>
    <source>
        <strain evidence="3">Foug A</strain>
    </source>
</reference>
<keyword evidence="1" id="KW-1133">Transmembrane helix</keyword>
<name>A0A0C3DK24_9AGAM</name>
<organism evidence="2 3">
    <name type="scientific">Scleroderma citrinum Foug A</name>
    <dbReference type="NCBI Taxonomy" id="1036808"/>
    <lineage>
        <taxon>Eukaryota</taxon>
        <taxon>Fungi</taxon>
        <taxon>Dikarya</taxon>
        <taxon>Basidiomycota</taxon>
        <taxon>Agaricomycotina</taxon>
        <taxon>Agaricomycetes</taxon>
        <taxon>Agaricomycetidae</taxon>
        <taxon>Boletales</taxon>
        <taxon>Sclerodermatineae</taxon>
        <taxon>Sclerodermataceae</taxon>
        <taxon>Scleroderma</taxon>
    </lineage>
</organism>
<protein>
    <submittedName>
        <fullName evidence="2">Uncharacterized protein</fullName>
    </submittedName>
</protein>
<dbReference type="HOGENOM" id="CLU_2795412_0_0_1"/>
<keyword evidence="3" id="KW-1185">Reference proteome</keyword>
<feature type="transmembrane region" description="Helical" evidence="1">
    <location>
        <begin position="12"/>
        <end position="37"/>
    </location>
</feature>
<accession>A0A0C3DK24</accession>
<proteinExistence type="predicted"/>
<keyword evidence="1" id="KW-0812">Transmembrane</keyword>
<keyword evidence="1" id="KW-0472">Membrane</keyword>
<evidence type="ECO:0000256" key="1">
    <source>
        <dbReference type="SAM" id="Phobius"/>
    </source>
</evidence>
<dbReference type="EMBL" id="KN822112">
    <property type="protein sequence ID" value="KIM56659.1"/>
    <property type="molecule type" value="Genomic_DNA"/>
</dbReference>
<dbReference type="Proteomes" id="UP000053989">
    <property type="component" value="Unassembled WGS sequence"/>
</dbReference>